<dbReference type="Pfam" id="PF21365">
    <property type="entry name" value="Glyco_hydro_31_3rd"/>
    <property type="match status" value="1"/>
</dbReference>
<evidence type="ECO:0000259" key="6">
    <source>
        <dbReference type="Pfam" id="PF21365"/>
    </source>
</evidence>
<organism evidence="7 8">
    <name type="scientific">Panagrellus redivivus</name>
    <name type="common">Microworm</name>
    <dbReference type="NCBI Taxonomy" id="6233"/>
    <lineage>
        <taxon>Eukaryota</taxon>
        <taxon>Metazoa</taxon>
        <taxon>Ecdysozoa</taxon>
        <taxon>Nematoda</taxon>
        <taxon>Chromadorea</taxon>
        <taxon>Rhabditida</taxon>
        <taxon>Tylenchina</taxon>
        <taxon>Panagrolaimomorpha</taxon>
        <taxon>Panagrolaimoidea</taxon>
        <taxon>Panagrolaimidae</taxon>
        <taxon>Panagrellus</taxon>
    </lineage>
</organism>
<feature type="domain" description="Glycosyl hydrolase family 31 C-terminal" evidence="6">
    <location>
        <begin position="545"/>
        <end position="625"/>
    </location>
</feature>
<dbReference type="CDD" id="cd06592">
    <property type="entry name" value="GH31_NET37"/>
    <property type="match status" value="1"/>
</dbReference>
<evidence type="ECO:0000256" key="4">
    <source>
        <dbReference type="RuleBase" id="RU361185"/>
    </source>
</evidence>
<sequence length="660" mass="74843">MAELGRLQISNDGRRAILNLDNEATLNLYLGESFPNHANGVNVADETIEVLFGEASTKLVVTRESKSHLEFYHFAWFTPENAHYLKDTVYLGGSEWFGGPQLLQQAWPIQNTGKKGYDFSPYVVADTFQRPASGLERFWISSEKVALVIPATVPLWTQLSDNSYLALQAQYNDSPYVNFPHRTIDEPYLQYTLVIPRAFESVNLPDFYTAVSNKYLDHPHAVFDEKLIEKPIWTTWARYGKGVTQADVTNFADEIVSRGFPVSQIELDDKWTSEYGDFEIDTNKFPDFPTLVAHLKSNDIRLSAWVHPFVNTNSKNAANSELRDLFVKGPHGHPETVRWWNGEAFVIDVTNPDAYEWFKSQLTALQDLGIFTFKFDAGELNFLPDRLKLSTGNSPNDYPRIYTQLAAEFGTAVETRVGGGVQTAPILLRTIDRKSQWSDAGLQTVIPSVLHYSLLGYYWNLPDLIGGNGYNLENVGGDGPVRTDSELFIRWVQANAFLLVLQFSFAPWDYQESDKVVEITKSVLKQRDAFVPYIKSQCRVAIANGVPVIRPLWWALSSKEALTVDDEFLVGDRLLVAPVVRENTYQRNVILPEGQWRDDRGEIHQGPTTIIDTDVPIDRIPYYWRLDVSATTWLESLSGIYSALYLHLRKNPYASQLAVA</sequence>
<dbReference type="Proteomes" id="UP000492821">
    <property type="component" value="Unassembled WGS sequence"/>
</dbReference>
<evidence type="ECO:0000256" key="2">
    <source>
        <dbReference type="ARBA" id="ARBA00022801"/>
    </source>
</evidence>
<dbReference type="InterPro" id="IPR013780">
    <property type="entry name" value="Glyco_hydro_b"/>
</dbReference>
<evidence type="ECO:0000313" key="7">
    <source>
        <dbReference type="Proteomes" id="UP000492821"/>
    </source>
</evidence>
<reference evidence="7" key="1">
    <citation type="journal article" date="2013" name="Genetics">
        <title>The draft genome and transcriptome of Panagrellus redivivus are shaped by the harsh demands of a free-living lifestyle.</title>
        <authorList>
            <person name="Srinivasan J."/>
            <person name="Dillman A.R."/>
            <person name="Macchietto M.G."/>
            <person name="Heikkinen L."/>
            <person name="Lakso M."/>
            <person name="Fracchia K.M."/>
            <person name="Antoshechkin I."/>
            <person name="Mortazavi A."/>
            <person name="Wong G."/>
            <person name="Sternberg P.W."/>
        </authorList>
    </citation>
    <scope>NUCLEOTIDE SEQUENCE [LARGE SCALE GENOMIC DNA]</scope>
    <source>
        <strain evidence="7">MT8872</strain>
    </source>
</reference>
<evidence type="ECO:0000313" key="8">
    <source>
        <dbReference type="WBParaSite" id="Pan_g18703.t1"/>
    </source>
</evidence>
<proteinExistence type="inferred from homology"/>
<reference evidence="8" key="2">
    <citation type="submission" date="2020-10" db="UniProtKB">
        <authorList>
            <consortium name="WormBaseParasite"/>
        </authorList>
    </citation>
    <scope>IDENTIFICATION</scope>
</reference>
<dbReference type="Gene3D" id="2.60.40.1180">
    <property type="entry name" value="Golgi alpha-mannosidase II"/>
    <property type="match status" value="1"/>
</dbReference>
<dbReference type="GO" id="GO:0005975">
    <property type="term" value="P:carbohydrate metabolic process"/>
    <property type="evidence" value="ECO:0007669"/>
    <property type="project" value="InterPro"/>
</dbReference>
<dbReference type="InterPro" id="IPR000322">
    <property type="entry name" value="Glyco_hydro_31_TIM"/>
</dbReference>
<evidence type="ECO:0000256" key="1">
    <source>
        <dbReference type="ARBA" id="ARBA00007806"/>
    </source>
</evidence>
<evidence type="ECO:0000259" key="5">
    <source>
        <dbReference type="Pfam" id="PF01055"/>
    </source>
</evidence>
<keyword evidence="7" id="KW-1185">Reference proteome</keyword>
<dbReference type="PANTHER" id="PTHR43053:SF4">
    <property type="entry name" value="MYOGENESIS-REGULATING GLYCOSIDASE"/>
    <property type="match status" value="1"/>
</dbReference>
<name>A0A7E4VCA7_PANRE</name>
<dbReference type="InterPro" id="IPR048395">
    <property type="entry name" value="Glyco_hydro_31_C"/>
</dbReference>
<dbReference type="GO" id="GO:0004553">
    <property type="term" value="F:hydrolase activity, hydrolyzing O-glycosyl compounds"/>
    <property type="evidence" value="ECO:0007669"/>
    <property type="project" value="InterPro"/>
</dbReference>
<dbReference type="InterPro" id="IPR017853">
    <property type="entry name" value="GH"/>
</dbReference>
<dbReference type="InterPro" id="IPR050985">
    <property type="entry name" value="Alpha-glycosidase_related"/>
</dbReference>
<dbReference type="WBParaSite" id="Pan_g18703.t1">
    <property type="protein sequence ID" value="Pan_g18703.t1"/>
    <property type="gene ID" value="Pan_g18703"/>
</dbReference>
<protein>
    <submittedName>
        <fullName evidence="8">Gal_mutarotas_2 domain-containing protein</fullName>
    </submittedName>
</protein>
<accession>A0A7E4VCA7</accession>
<dbReference type="Pfam" id="PF01055">
    <property type="entry name" value="Glyco_hydro_31_2nd"/>
    <property type="match status" value="1"/>
</dbReference>
<comment type="similarity">
    <text evidence="1 4">Belongs to the glycosyl hydrolase 31 family.</text>
</comment>
<feature type="domain" description="Glycoside hydrolase family 31 TIM barrel" evidence="5">
    <location>
        <begin position="238"/>
        <end position="535"/>
    </location>
</feature>
<dbReference type="Gene3D" id="3.20.20.80">
    <property type="entry name" value="Glycosidases"/>
    <property type="match status" value="1"/>
</dbReference>
<dbReference type="SUPFAM" id="SSF51011">
    <property type="entry name" value="Glycosyl hydrolase domain"/>
    <property type="match status" value="1"/>
</dbReference>
<dbReference type="SUPFAM" id="SSF51445">
    <property type="entry name" value="(Trans)glycosidases"/>
    <property type="match status" value="1"/>
</dbReference>
<dbReference type="PANTHER" id="PTHR43053">
    <property type="entry name" value="GLYCOSIDASE FAMILY 31"/>
    <property type="match status" value="1"/>
</dbReference>
<evidence type="ECO:0000256" key="3">
    <source>
        <dbReference type="ARBA" id="ARBA00023295"/>
    </source>
</evidence>
<keyword evidence="2 4" id="KW-0378">Hydrolase</keyword>
<keyword evidence="3 4" id="KW-0326">Glycosidase</keyword>
<dbReference type="AlphaFoldDB" id="A0A7E4VCA7"/>